<dbReference type="InterPro" id="IPR043128">
    <property type="entry name" value="Rev_trsase/Diguanyl_cyclase"/>
</dbReference>
<dbReference type="Gene3D" id="3.30.70.270">
    <property type="match status" value="2"/>
</dbReference>
<comment type="caution">
    <text evidence="1">The sequence shown here is derived from an EMBL/GenBank/DDBJ whole genome shotgun (WGS) entry which is preliminary data.</text>
</comment>
<dbReference type="InterPro" id="IPR050951">
    <property type="entry name" value="Retrovirus_Pol_polyprotein"/>
</dbReference>
<gene>
    <name evidence="1" type="ORF">Pfra01_000345200</name>
</gene>
<evidence type="ECO:0000313" key="1">
    <source>
        <dbReference type="EMBL" id="GMF22832.1"/>
    </source>
</evidence>
<keyword evidence="2" id="KW-1185">Reference proteome</keyword>
<protein>
    <submittedName>
        <fullName evidence="1">Unnamed protein product</fullName>
    </submittedName>
</protein>
<dbReference type="SUPFAM" id="SSF56672">
    <property type="entry name" value="DNA/RNA polymerases"/>
    <property type="match status" value="1"/>
</dbReference>
<dbReference type="PANTHER" id="PTHR37984">
    <property type="entry name" value="PROTEIN CBG26694"/>
    <property type="match status" value="1"/>
</dbReference>
<dbReference type="InterPro" id="IPR043502">
    <property type="entry name" value="DNA/RNA_pol_sf"/>
</dbReference>
<proteinExistence type="predicted"/>
<organism evidence="1 2">
    <name type="scientific">Phytophthora fragariaefolia</name>
    <dbReference type="NCBI Taxonomy" id="1490495"/>
    <lineage>
        <taxon>Eukaryota</taxon>
        <taxon>Sar</taxon>
        <taxon>Stramenopiles</taxon>
        <taxon>Oomycota</taxon>
        <taxon>Peronosporomycetes</taxon>
        <taxon>Peronosporales</taxon>
        <taxon>Peronosporaceae</taxon>
        <taxon>Phytophthora</taxon>
    </lineage>
</organism>
<dbReference type="EMBL" id="BSXT01000264">
    <property type="protein sequence ID" value="GMF22832.1"/>
    <property type="molecule type" value="Genomic_DNA"/>
</dbReference>
<accession>A0A9W6TZ61</accession>
<evidence type="ECO:0000313" key="2">
    <source>
        <dbReference type="Proteomes" id="UP001165121"/>
    </source>
</evidence>
<dbReference type="Proteomes" id="UP001165121">
    <property type="component" value="Unassembled WGS sequence"/>
</dbReference>
<name>A0A9W6TZ61_9STRA</name>
<dbReference type="AlphaFoldDB" id="A0A9W6TZ61"/>
<reference evidence="1" key="1">
    <citation type="submission" date="2023-04" db="EMBL/GenBank/DDBJ databases">
        <title>Phytophthora fragariaefolia NBRC 109709.</title>
        <authorList>
            <person name="Ichikawa N."/>
            <person name="Sato H."/>
            <person name="Tonouchi N."/>
        </authorList>
    </citation>
    <scope>NUCLEOTIDE SEQUENCE</scope>
    <source>
        <strain evidence="1">NBRC 109709</strain>
    </source>
</reference>
<dbReference type="OrthoDB" id="161002at2759"/>
<dbReference type="PANTHER" id="PTHR37984:SF5">
    <property type="entry name" value="PROTEIN NYNRIN-LIKE"/>
    <property type="match status" value="1"/>
</dbReference>
<sequence>MKLDHTKYSSGSSSQWPLRILGTPDGSQQSTNNNASAFIIAVQGFNTHTIVLRRYLRVYEMKDIDEHLRALRDVVEILKNNQLYVKLSKCVFSAEEIPYLGDLIGRNGVRIDPHKLQTIRDWPVPRTPQQLHSFIGLTGYVKRFCEQYAELTVPLFTLLKKKNET</sequence>